<dbReference type="EMBL" id="AP018448">
    <property type="protein sequence ID" value="BBC38182.1"/>
    <property type="molecule type" value="Genomic_DNA"/>
</dbReference>
<reference evidence="4 5" key="1">
    <citation type="journal article" date="2010" name="ChemBioChem">
        <title>Cloning and characterization of the biosynthetic gene cluster of 16-membered macrolide antibiotic FD-891: involvement of a dual functional cytochrome P450 monooxygenase catalyzing epoxidation and hydroxylation.</title>
        <authorList>
            <person name="Kudo F."/>
            <person name="Motegi A."/>
            <person name="Mizoue K."/>
            <person name="Eguchi T."/>
        </authorList>
    </citation>
    <scope>NUCLEOTIDE SEQUENCE [LARGE SCALE GENOMIC DNA]</scope>
    <source>
        <strain evidence="4 5">A-8890</strain>
    </source>
</reference>
<dbReference type="RefSeq" id="WP_286258643.1">
    <property type="nucleotide sequence ID" value="NZ_AP018448.1"/>
</dbReference>
<dbReference type="Pfam" id="PF26056">
    <property type="entry name" value="DUF8017"/>
    <property type="match status" value="1"/>
</dbReference>
<evidence type="ECO:0000313" key="5">
    <source>
        <dbReference type="Proteomes" id="UP001321542"/>
    </source>
</evidence>
<feature type="region of interest" description="Disordered" evidence="1">
    <location>
        <begin position="1"/>
        <end position="90"/>
    </location>
</feature>
<evidence type="ECO:0000313" key="4">
    <source>
        <dbReference type="EMBL" id="BBC38182.1"/>
    </source>
</evidence>
<reference evidence="4 5" key="2">
    <citation type="journal article" date="2023" name="ChemBioChem">
        <title>Acyltransferase Domain Exchange between Two Independent Type I Polyketide Synthases in the Same Producer Strain of Macrolide Antibiotics.</title>
        <authorList>
            <person name="Kudo F."/>
            <person name="Kishikawa K."/>
            <person name="Tsuboi K."/>
            <person name="Kido T."/>
            <person name="Usui T."/>
            <person name="Hashimoto J."/>
            <person name="Shin-Ya K."/>
            <person name="Miyanaga A."/>
            <person name="Eguchi T."/>
        </authorList>
    </citation>
    <scope>NUCLEOTIDE SEQUENCE [LARGE SCALE GENOMIC DNA]</scope>
    <source>
        <strain evidence="4 5">A-8890</strain>
    </source>
</reference>
<feature type="transmembrane region" description="Helical" evidence="2">
    <location>
        <begin position="97"/>
        <end position="118"/>
    </location>
</feature>
<keyword evidence="2" id="KW-1133">Transmembrane helix</keyword>
<protein>
    <recommendedName>
        <fullName evidence="3">DUF8017 domain-containing protein</fullName>
    </recommendedName>
</protein>
<dbReference type="Proteomes" id="UP001321542">
    <property type="component" value="Chromosome"/>
</dbReference>
<accession>A0ABM7FP60</accession>
<feature type="region of interest" description="Disordered" evidence="1">
    <location>
        <begin position="118"/>
        <end position="161"/>
    </location>
</feature>
<organism evidence="4 5">
    <name type="scientific">Streptomyces graminofaciens</name>
    <dbReference type="NCBI Taxonomy" id="68212"/>
    <lineage>
        <taxon>Bacteria</taxon>
        <taxon>Bacillati</taxon>
        <taxon>Actinomycetota</taxon>
        <taxon>Actinomycetes</taxon>
        <taxon>Kitasatosporales</taxon>
        <taxon>Streptomycetaceae</taxon>
        <taxon>Streptomyces</taxon>
    </lineage>
</organism>
<feature type="compositionally biased region" description="Low complexity" evidence="1">
    <location>
        <begin position="14"/>
        <end position="80"/>
    </location>
</feature>
<sequence>MWPGQQQPPGGEHNPQQNAQQNPYQQPGYDTSGYQQAGQQQAGQQPGHQQPNPYQQPGYQSTGFPAPYAQQQPQWGAPAPVGTPEPPVKGGGNRTKVVAIVAALAVVVTAGVTGFLVLGGGDDEKKNVSNKPAPSVSESPSESATEESRSDEDEGAKPTVEGWKVVINPKWGTAFDVPADWEVLSADTFVGFEDASKDDASAIIGMSAPAILKEKWCSVDSDKDGRDETKALARVGTKGQQGAKDTDLIARNDSAWWVFGGYTDQKEASKKLMTVGKPKPYTTASGIEGSVATSYTSGVKKKDKCDSDGKATTFAFKNSKDDYVSWTLHSAKGVEEEVPDETVDKILSTVRLYGTPTGG</sequence>
<gene>
    <name evidence="4" type="ORF">SGFS_094760</name>
</gene>
<keyword evidence="5" id="KW-1185">Reference proteome</keyword>
<name>A0ABM7FP60_9ACTN</name>
<dbReference type="InterPro" id="IPR058330">
    <property type="entry name" value="DUF8017"/>
</dbReference>
<evidence type="ECO:0000256" key="1">
    <source>
        <dbReference type="SAM" id="MobiDB-lite"/>
    </source>
</evidence>
<feature type="domain" description="DUF8017" evidence="3">
    <location>
        <begin position="157"/>
        <end position="354"/>
    </location>
</feature>
<evidence type="ECO:0000259" key="3">
    <source>
        <dbReference type="Pfam" id="PF26056"/>
    </source>
</evidence>
<keyword evidence="2" id="KW-0472">Membrane</keyword>
<keyword evidence="2" id="KW-0812">Transmembrane</keyword>
<proteinExistence type="predicted"/>
<evidence type="ECO:0000256" key="2">
    <source>
        <dbReference type="SAM" id="Phobius"/>
    </source>
</evidence>